<proteinExistence type="predicted"/>
<accession>A0A2Z6C5E4</accession>
<organism evidence="1">
    <name type="scientific">Antheraea proylei nucleopolyhedrovirus</name>
    <dbReference type="NCBI Taxonomy" id="2126611"/>
    <lineage>
        <taxon>Viruses</taxon>
        <taxon>Viruses incertae sedis</taxon>
        <taxon>Naldaviricetes</taxon>
        <taxon>Lefavirales</taxon>
        <taxon>Baculoviridae</taxon>
        <taxon>Alphabaculovirus</taxon>
        <taxon>Alphabaculovirus anpernyi</taxon>
    </lineage>
</organism>
<sequence length="41" mass="4416">MMVICGSWVPCAAFIRPPAQPFASAQPQLVSWANPSARCII</sequence>
<name>A0A2Z6C5E4_NPVAP</name>
<protein>
    <submittedName>
        <fullName evidence="1">Uncharacterized protein</fullName>
    </submittedName>
</protein>
<gene>
    <name evidence="1" type="primary">orf73</name>
</gene>
<evidence type="ECO:0000313" key="1">
    <source>
        <dbReference type="EMBL" id="BBD50831.1"/>
    </source>
</evidence>
<reference evidence="1" key="1">
    <citation type="submission" date="2018-03" db="EMBL/GenBank/DDBJ databases">
        <title>Whole genome comparison of nucleopolyhedroviruses isolated from saturniine wild silkworms in Asian countries.</title>
        <authorList>
            <person name="Sasaki K."/>
            <person name="Kajiura Z."/>
            <person name="Ponnuvel K.M."/>
            <person name="Kobayashi J."/>
        </authorList>
    </citation>
    <scope>NUCLEOTIDE SEQUENCE</scope>
    <source>
        <strain evidence="1">Manipur</strain>
    </source>
</reference>
<dbReference type="EMBL" id="LC375539">
    <property type="protein sequence ID" value="BBD50831.1"/>
    <property type="molecule type" value="Genomic_DNA"/>
</dbReference>